<dbReference type="OMA" id="WHIGADT"/>
<keyword evidence="3" id="KW-1185">Reference proteome</keyword>
<dbReference type="SUPFAM" id="SSF51445">
    <property type="entry name" value="(Trans)glycosidases"/>
    <property type="match status" value="1"/>
</dbReference>
<evidence type="ECO:0000313" key="3">
    <source>
        <dbReference type="Proteomes" id="UP000655225"/>
    </source>
</evidence>
<dbReference type="PROSITE" id="PS51910">
    <property type="entry name" value="GH18_2"/>
    <property type="match status" value="1"/>
</dbReference>
<name>A0A835CX41_TETSI</name>
<dbReference type="GO" id="GO:0006032">
    <property type="term" value="P:chitin catabolic process"/>
    <property type="evidence" value="ECO:0007669"/>
    <property type="project" value="TreeGrafter"/>
</dbReference>
<dbReference type="AlphaFoldDB" id="A0A835CX41"/>
<dbReference type="InterPro" id="IPR017853">
    <property type="entry name" value="GH"/>
</dbReference>
<protein>
    <recommendedName>
        <fullName evidence="1">GH18 domain-containing protein</fullName>
    </recommendedName>
</protein>
<feature type="domain" description="GH18" evidence="1">
    <location>
        <begin position="1"/>
        <end position="66"/>
    </location>
</feature>
<dbReference type="OrthoDB" id="76388at2759"/>
<dbReference type="InterPro" id="IPR001223">
    <property type="entry name" value="Glyco_hydro18_cat"/>
</dbReference>
<gene>
    <name evidence="2" type="ORF">HHK36_032536</name>
</gene>
<dbReference type="Gene3D" id="3.20.20.80">
    <property type="entry name" value="Glycosidases"/>
    <property type="match status" value="1"/>
</dbReference>
<dbReference type="GO" id="GO:0004568">
    <property type="term" value="F:chitinase activity"/>
    <property type="evidence" value="ECO:0007669"/>
    <property type="project" value="TreeGrafter"/>
</dbReference>
<evidence type="ECO:0000259" key="1">
    <source>
        <dbReference type="PROSITE" id="PS51910"/>
    </source>
</evidence>
<accession>A0A835CX41</accession>
<dbReference type="EMBL" id="JABCRI010000762">
    <property type="protein sequence ID" value="KAF8369446.1"/>
    <property type="molecule type" value="Genomic_DNA"/>
</dbReference>
<dbReference type="GO" id="GO:0005975">
    <property type="term" value="P:carbohydrate metabolic process"/>
    <property type="evidence" value="ECO:0007669"/>
    <property type="project" value="InterPro"/>
</dbReference>
<dbReference type="Proteomes" id="UP000655225">
    <property type="component" value="Unassembled WGS sequence"/>
</dbReference>
<sequence>MHATVVYDKNTVSTYSYVANSWIGYDDPTSVAKKIGFARAHGLGGYIFRDISGDKDWEFSTKGNGY</sequence>
<proteinExistence type="predicted"/>
<organism evidence="2 3">
    <name type="scientific">Tetracentron sinense</name>
    <name type="common">Spur-leaf</name>
    <dbReference type="NCBI Taxonomy" id="13715"/>
    <lineage>
        <taxon>Eukaryota</taxon>
        <taxon>Viridiplantae</taxon>
        <taxon>Streptophyta</taxon>
        <taxon>Embryophyta</taxon>
        <taxon>Tracheophyta</taxon>
        <taxon>Spermatophyta</taxon>
        <taxon>Magnoliopsida</taxon>
        <taxon>Trochodendrales</taxon>
        <taxon>Trochodendraceae</taxon>
        <taxon>Tetracentron</taxon>
    </lineage>
</organism>
<dbReference type="InterPro" id="IPR050314">
    <property type="entry name" value="Glycosyl_Hydrlase_18"/>
</dbReference>
<dbReference type="PANTHER" id="PTHR11177">
    <property type="entry name" value="CHITINASE"/>
    <property type="match status" value="1"/>
</dbReference>
<evidence type="ECO:0000313" key="2">
    <source>
        <dbReference type="EMBL" id="KAF8369446.1"/>
    </source>
</evidence>
<reference evidence="2 3" key="1">
    <citation type="submission" date="2020-04" db="EMBL/GenBank/DDBJ databases">
        <title>Plant Genome Project.</title>
        <authorList>
            <person name="Zhang R.-G."/>
        </authorList>
    </citation>
    <scope>NUCLEOTIDE SEQUENCE [LARGE SCALE GENOMIC DNA]</scope>
    <source>
        <strain evidence="2">YNK0</strain>
        <tissue evidence="2">Leaf</tissue>
    </source>
</reference>
<comment type="caution">
    <text evidence="2">The sequence shown here is derived from an EMBL/GenBank/DDBJ whole genome shotgun (WGS) entry which is preliminary data.</text>
</comment>
<dbReference type="GO" id="GO:0008061">
    <property type="term" value="F:chitin binding"/>
    <property type="evidence" value="ECO:0007669"/>
    <property type="project" value="TreeGrafter"/>
</dbReference>
<dbReference type="PANTHER" id="PTHR11177:SF317">
    <property type="entry name" value="CHITINASE 12-RELATED"/>
    <property type="match status" value="1"/>
</dbReference>
<dbReference type="Pfam" id="PF00704">
    <property type="entry name" value="Glyco_hydro_18"/>
    <property type="match status" value="1"/>
</dbReference>
<dbReference type="GO" id="GO:0005576">
    <property type="term" value="C:extracellular region"/>
    <property type="evidence" value="ECO:0007669"/>
    <property type="project" value="TreeGrafter"/>
</dbReference>